<dbReference type="InterPro" id="IPR007627">
    <property type="entry name" value="RNA_pol_sigma70_r2"/>
</dbReference>
<reference evidence="6" key="1">
    <citation type="submission" date="2017-02" db="EMBL/GenBank/DDBJ databases">
        <authorList>
            <person name="Regsiter A."/>
            <person name="William W."/>
        </authorList>
    </citation>
    <scope>NUCLEOTIDE SEQUENCE</scope>
    <source>
        <strain evidence="6">Bib</strain>
    </source>
</reference>
<dbReference type="GO" id="GO:0016987">
    <property type="term" value="F:sigma factor activity"/>
    <property type="evidence" value="ECO:0007669"/>
    <property type="project" value="UniProtKB-KW"/>
</dbReference>
<evidence type="ECO:0000313" key="6">
    <source>
        <dbReference type="EMBL" id="SLM11490.1"/>
    </source>
</evidence>
<dbReference type="AlphaFoldDB" id="A0A3P3XH57"/>
<keyword evidence="3" id="KW-0238">DNA-binding</keyword>
<dbReference type="InterPro" id="IPR000943">
    <property type="entry name" value="RNA_pol_sigma70"/>
</dbReference>
<dbReference type="PANTHER" id="PTHR30603">
    <property type="entry name" value="RNA POLYMERASE SIGMA FACTOR RPO"/>
    <property type="match status" value="1"/>
</dbReference>
<gene>
    <name evidence="6" type="ORF">SPIROBIBN47_20040</name>
</gene>
<dbReference type="InterPro" id="IPR007624">
    <property type="entry name" value="RNA_pol_sigma70_r3"/>
</dbReference>
<name>A0A3P3XH57_9SPIR</name>
<evidence type="ECO:0000256" key="2">
    <source>
        <dbReference type="ARBA" id="ARBA00023082"/>
    </source>
</evidence>
<dbReference type="InterPro" id="IPR036388">
    <property type="entry name" value="WH-like_DNA-bd_sf"/>
</dbReference>
<dbReference type="InterPro" id="IPR013324">
    <property type="entry name" value="RNA_pol_sigma_r3/r4-like"/>
</dbReference>
<dbReference type="PRINTS" id="PR00046">
    <property type="entry name" value="SIGMA70FCT"/>
</dbReference>
<feature type="domain" description="RNA polymerase sigma-70" evidence="5">
    <location>
        <begin position="70"/>
        <end position="83"/>
    </location>
</feature>
<evidence type="ECO:0000256" key="4">
    <source>
        <dbReference type="ARBA" id="ARBA00023163"/>
    </source>
</evidence>
<dbReference type="InterPro" id="IPR009042">
    <property type="entry name" value="RNA_pol_sigma70_r1_2"/>
</dbReference>
<dbReference type="Gene3D" id="1.10.10.10">
    <property type="entry name" value="Winged helix-like DNA-binding domain superfamily/Winged helix DNA-binding domain"/>
    <property type="match status" value="2"/>
</dbReference>
<dbReference type="GO" id="GO:0003677">
    <property type="term" value="F:DNA binding"/>
    <property type="evidence" value="ECO:0007669"/>
    <property type="project" value="UniProtKB-KW"/>
</dbReference>
<dbReference type="SUPFAM" id="SSF88946">
    <property type="entry name" value="Sigma2 domain of RNA polymerase sigma factors"/>
    <property type="match status" value="1"/>
</dbReference>
<dbReference type="Pfam" id="PF04545">
    <property type="entry name" value="Sigma70_r4"/>
    <property type="match status" value="1"/>
</dbReference>
<dbReference type="InterPro" id="IPR013325">
    <property type="entry name" value="RNA_pol_sigma_r2"/>
</dbReference>
<keyword evidence="1" id="KW-0805">Transcription regulation</keyword>
<dbReference type="Pfam" id="PF04539">
    <property type="entry name" value="Sigma70_r3"/>
    <property type="match status" value="1"/>
</dbReference>
<dbReference type="CDD" id="cd06171">
    <property type="entry name" value="Sigma70_r4"/>
    <property type="match status" value="1"/>
</dbReference>
<keyword evidence="4" id="KW-0804">Transcription</keyword>
<accession>A0A3P3XH57</accession>
<protein>
    <submittedName>
        <fullName evidence="6">RNA polymerase sigma factor</fullName>
    </submittedName>
</protein>
<organism evidence="6">
    <name type="scientific">uncultured spirochete</name>
    <dbReference type="NCBI Taxonomy" id="156406"/>
    <lineage>
        <taxon>Bacteria</taxon>
        <taxon>Pseudomonadati</taxon>
        <taxon>Spirochaetota</taxon>
        <taxon>Spirochaetia</taxon>
        <taxon>Spirochaetales</taxon>
        <taxon>environmental samples</taxon>
    </lineage>
</organism>
<sequence length="273" mass="31069">MTITDNDESLSLYFDSIRKIPLVTRQEESILASRIARGDKNALKKLIEGNLRLVVRIAKSMWMPPHSLMDLIQEGNIGLVKAAERYDASKNVKFSTYAVWWIRQAISRSLVNTGRQIRIPHRKEDALRRLNAIQMRKSLEISRAPTEKELADELGCSEAEVSNIMHLGDQPIALEQSGDEELSILDIYEDWRYNPEREIERASISWQTAWLLSNLPSREREVLSRRYGFTEGRTESLKAVGAVVGCSAETVRHIESRALKSLWHTAARVGLTA</sequence>
<dbReference type="Gene3D" id="1.10.601.10">
    <property type="entry name" value="RNA Polymerase Primary Sigma Factor"/>
    <property type="match status" value="1"/>
</dbReference>
<dbReference type="InterPro" id="IPR007630">
    <property type="entry name" value="RNA_pol_sigma70_r4"/>
</dbReference>
<keyword evidence="2" id="KW-0731">Sigma factor</keyword>
<dbReference type="GO" id="GO:0006352">
    <property type="term" value="P:DNA-templated transcription initiation"/>
    <property type="evidence" value="ECO:0007669"/>
    <property type="project" value="InterPro"/>
</dbReference>
<dbReference type="EMBL" id="FWDM01000012">
    <property type="protein sequence ID" value="SLM11490.1"/>
    <property type="molecule type" value="Genomic_DNA"/>
</dbReference>
<evidence type="ECO:0000256" key="3">
    <source>
        <dbReference type="ARBA" id="ARBA00023125"/>
    </source>
</evidence>
<dbReference type="InterPro" id="IPR050239">
    <property type="entry name" value="Sigma-70_RNA_pol_init_factors"/>
</dbReference>
<proteinExistence type="predicted"/>
<dbReference type="SUPFAM" id="SSF88659">
    <property type="entry name" value="Sigma3 and sigma4 domains of RNA polymerase sigma factors"/>
    <property type="match status" value="2"/>
</dbReference>
<evidence type="ECO:0000256" key="1">
    <source>
        <dbReference type="ARBA" id="ARBA00023015"/>
    </source>
</evidence>
<dbReference type="PANTHER" id="PTHR30603:SF47">
    <property type="entry name" value="RNA POLYMERASE SIGMA FACTOR SIGD, CHLOROPLASTIC"/>
    <property type="match status" value="1"/>
</dbReference>
<dbReference type="NCBIfam" id="TIGR02937">
    <property type="entry name" value="sigma70-ECF"/>
    <property type="match status" value="1"/>
</dbReference>
<dbReference type="InterPro" id="IPR014284">
    <property type="entry name" value="RNA_pol_sigma-70_dom"/>
</dbReference>
<dbReference type="PROSITE" id="PS00715">
    <property type="entry name" value="SIGMA70_1"/>
    <property type="match status" value="1"/>
</dbReference>
<dbReference type="Pfam" id="PF00140">
    <property type="entry name" value="Sigma70_r1_2"/>
    <property type="match status" value="1"/>
</dbReference>
<dbReference type="Pfam" id="PF04542">
    <property type="entry name" value="Sigma70_r2"/>
    <property type="match status" value="1"/>
</dbReference>
<evidence type="ECO:0000259" key="5">
    <source>
        <dbReference type="PROSITE" id="PS00715"/>
    </source>
</evidence>